<feature type="compositionally biased region" description="Basic residues" evidence="1">
    <location>
        <begin position="46"/>
        <end position="59"/>
    </location>
</feature>
<proteinExistence type="predicted"/>
<reference evidence="2 3" key="1">
    <citation type="submission" date="2021-07" db="EMBL/GenBank/DDBJ databases">
        <authorList>
            <person name="Palmer J.M."/>
        </authorList>
    </citation>
    <scope>NUCLEOTIDE SEQUENCE [LARGE SCALE GENOMIC DNA]</scope>
    <source>
        <strain evidence="2 3">AT_MEX2019</strain>
        <tissue evidence="2">Muscle</tissue>
    </source>
</reference>
<feature type="region of interest" description="Disordered" evidence="1">
    <location>
        <begin position="23"/>
        <end position="73"/>
    </location>
</feature>
<organism evidence="2 3">
    <name type="scientific">Ataeniobius toweri</name>
    <dbReference type="NCBI Taxonomy" id="208326"/>
    <lineage>
        <taxon>Eukaryota</taxon>
        <taxon>Metazoa</taxon>
        <taxon>Chordata</taxon>
        <taxon>Craniata</taxon>
        <taxon>Vertebrata</taxon>
        <taxon>Euteleostomi</taxon>
        <taxon>Actinopterygii</taxon>
        <taxon>Neopterygii</taxon>
        <taxon>Teleostei</taxon>
        <taxon>Neoteleostei</taxon>
        <taxon>Acanthomorphata</taxon>
        <taxon>Ovalentaria</taxon>
        <taxon>Atherinomorphae</taxon>
        <taxon>Cyprinodontiformes</taxon>
        <taxon>Goodeidae</taxon>
        <taxon>Ataeniobius</taxon>
    </lineage>
</organism>
<gene>
    <name evidence="2" type="ORF">ATANTOWER_007526</name>
</gene>
<evidence type="ECO:0000256" key="1">
    <source>
        <dbReference type="SAM" id="MobiDB-lite"/>
    </source>
</evidence>
<name>A0ABU7AIP3_9TELE</name>
<dbReference type="Proteomes" id="UP001345963">
    <property type="component" value="Unassembled WGS sequence"/>
</dbReference>
<evidence type="ECO:0000313" key="3">
    <source>
        <dbReference type="Proteomes" id="UP001345963"/>
    </source>
</evidence>
<dbReference type="EMBL" id="JAHUTI010019857">
    <property type="protein sequence ID" value="MED6238071.1"/>
    <property type="molecule type" value="Genomic_DNA"/>
</dbReference>
<keyword evidence="3" id="KW-1185">Reference proteome</keyword>
<comment type="caution">
    <text evidence="2">The sequence shown here is derived from an EMBL/GenBank/DDBJ whole genome shotgun (WGS) entry which is preliminary data.</text>
</comment>
<accession>A0ABU7AIP3</accession>
<evidence type="ECO:0000313" key="2">
    <source>
        <dbReference type="EMBL" id="MED6238071.1"/>
    </source>
</evidence>
<sequence>MSERLFNVCSAVTCVRVCVRSGTCVPPSTPSPPSSLTSVRQPTGMLRRHCGPSRNRQRARGAPSDKGILDPRGRVSRHQQMLFLSPLPSQRPHLLPKHSDHHGSSEEPWSFVIFFPLQYLYRIQNLMPNGDMLLQPSSMQPSSFTAGTSMRVMVSDGLCDTVQS</sequence>
<protein>
    <submittedName>
        <fullName evidence="2">Uncharacterized protein</fullName>
    </submittedName>
</protein>